<evidence type="ECO:0000313" key="2">
    <source>
        <dbReference type="EMBL" id="SEL99961.1"/>
    </source>
</evidence>
<feature type="transmembrane region" description="Helical" evidence="1">
    <location>
        <begin position="6"/>
        <end position="25"/>
    </location>
</feature>
<dbReference type="EMBL" id="FOBC01000021">
    <property type="protein sequence ID" value="SEL99961.1"/>
    <property type="molecule type" value="Genomic_DNA"/>
</dbReference>
<dbReference type="InterPro" id="IPR021279">
    <property type="entry name" value="DUF2721"/>
</dbReference>
<dbReference type="Pfam" id="PF11026">
    <property type="entry name" value="DUF2721"/>
    <property type="match status" value="1"/>
</dbReference>
<proteinExistence type="predicted"/>
<keyword evidence="3" id="KW-1185">Reference proteome</keyword>
<protein>
    <recommendedName>
        <fullName evidence="4">II family cellulose-binding protein</fullName>
    </recommendedName>
</protein>
<sequence length="149" mass="16704">MTLTTPALLFPAISLLLLAYTNRFLTLAQLIRKLADQERSQHHEANARQILLLRKRIALTKTMQLAGVLSFLLCTLSMFALFLSLELLGMLLFGISLVSLSVSLVYSLWEVQISTNALNVQLRDIENIMHSESGDVEGHRKGKRHDDTG</sequence>
<name>A0A1H7USK7_9GAMM</name>
<dbReference type="OrthoDB" id="9813525at2"/>
<accession>A0A1H7USK7</accession>
<evidence type="ECO:0008006" key="4">
    <source>
        <dbReference type="Google" id="ProtNLM"/>
    </source>
</evidence>
<organism evidence="2 3">
    <name type="scientific">Halomonas daqiaonensis</name>
    <dbReference type="NCBI Taxonomy" id="650850"/>
    <lineage>
        <taxon>Bacteria</taxon>
        <taxon>Pseudomonadati</taxon>
        <taxon>Pseudomonadota</taxon>
        <taxon>Gammaproteobacteria</taxon>
        <taxon>Oceanospirillales</taxon>
        <taxon>Halomonadaceae</taxon>
        <taxon>Halomonas</taxon>
    </lineage>
</organism>
<evidence type="ECO:0000256" key="1">
    <source>
        <dbReference type="SAM" id="Phobius"/>
    </source>
</evidence>
<keyword evidence="1" id="KW-0472">Membrane</keyword>
<dbReference type="RefSeq" id="WP_089715176.1">
    <property type="nucleotide sequence ID" value="NZ_FOBC01000021.1"/>
</dbReference>
<feature type="transmembrane region" description="Helical" evidence="1">
    <location>
        <begin position="65"/>
        <end position="85"/>
    </location>
</feature>
<keyword evidence="1" id="KW-1133">Transmembrane helix</keyword>
<keyword evidence="1" id="KW-0812">Transmembrane</keyword>
<dbReference type="Proteomes" id="UP000198807">
    <property type="component" value="Unassembled WGS sequence"/>
</dbReference>
<gene>
    <name evidence="2" type="ORF">SAMN04488129_12172</name>
</gene>
<feature type="transmembrane region" description="Helical" evidence="1">
    <location>
        <begin position="91"/>
        <end position="109"/>
    </location>
</feature>
<reference evidence="3" key="1">
    <citation type="submission" date="2016-10" db="EMBL/GenBank/DDBJ databases">
        <authorList>
            <person name="Varghese N."/>
            <person name="Submissions S."/>
        </authorList>
    </citation>
    <scope>NUCLEOTIDE SEQUENCE [LARGE SCALE GENOMIC DNA]</scope>
    <source>
        <strain evidence="3">CGMCC 1.9150</strain>
    </source>
</reference>
<dbReference type="AlphaFoldDB" id="A0A1H7USK7"/>
<evidence type="ECO:0000313" key="3">
    <source>
        <dbReference type="Proteomes" id="UP000198807"/>
    </source>
</evidence>